<dbReference type="KEGG" id="chh:A0O34_03540"/>
<dbReference type="Proteomes" id="UP000077824">
    <property type="component" value="Chromosome"/>
</dbReference>
<dbReference type="STRING" id="1685010.A0O34_03540"/>
<organism evidence="2 3">
    <name type="scientific">Chryseobacterium glaciei</name>
    <dbReference type="NCBI Taxonomy" id="1685010"/>
    <lineage>
        <taxon>Bacteria</taxon>
        <taxon>Pseudomonadati</taxon>
        <taxon>Bacteroidota</taxon>
        <taxon>Flavobacteriia</taxon>
        <taxon>Flavobacteriales</taxon>
        <taxon>Weeksellaceae</taxon>
        <taxon>Chryseobacterium group</taxon>
        <taxon>Chryseobacterium</taxon>
    </lineage>
</organism>
<protein>
    <recommendedName>
        <fullName evidence="4">DUF306 domain-containing protein</fullName>
    </recommendedName>
</protein>
<dbReference type="RefSeq" id="WP_066751242.1">
    <property type="nucleotide sequence ID" value="NZ_CP015199.1"/>
</dbReference>
<evidence type="ECO:0000256" key="1">
    <source>
        <dbReference type="SAM" id="SignalP"/>
    </source>
</evidence>
<name>A0A172XRQ6_9FLAO</name>
<feature type="signal peptide" evidence="1">
    <location>
        <begin position="1"/>
        <end position="21"/>
    </location>
</feature>
<evidence type="ECO:0000313" key="3">
    <source>
        <dbReference type="Proteomes" id="UP000077824"/>
    </source>
</evidence>
<feature type="chain" id="PRO_5008003715" description="DUF306 domain-containing protein" evidence="1">
    <location>
        <begin position="22"/>
        <end position="129"/>
    </location>
</feature>
<evidence type="ECO:0008006" key="4">
    <source>
        <dbReference type="Google" id="ProtNLM"/>
    </source>
</evidence>
<sequence length="129" mass="14827">MKKLIFTFIIIVFSLITTVKAQTNPLAKTTWEVEKMNADGSAILKKAKWIKFPDEQPKFYFLQFEDRKIHNGNSCFHMIGTYSMYDTNQVNISEGSADMSSGCDEPKTLNGTYNFKIDKDRLELTPVKE</sequence>
<reference evidence="2 3" key="1">
    <citation type="submission" date="2016-04" db="EMBL/GenBank/DDBJ databases">
        <title>Complete Genome Sequence of Chryseobacterium sp. IHBB 10212.</title>
        <authorList>
            <person name="Pal M."/>
            <person name="Swarnkar M.K."/>
            <person name="Kaushal K."/>
            <person name="Chhibber S."/>
            <person name="Singh A.K."/>
            <person name="Gulati A."/>
        </authorList>
    </citation>
    <scope>NUCLEOTIDE SEQUENCE [LARGE SCALE GENOMIC DNA]</scope>
    <source>
        <strain evidence="2 3">IHBB 10212</strain>
    </source>
</reference>
<dbReference type="OrthoDB" id="1452277at2"/>
<proteinExistence type="predicted"/>
<gene>
    <name evidence="2" type="ORF">A0O34_03540</name>
</gene>
<keyword evidence="1" id="KW-0732">Signal</keyword>
<evidence type="ECO:0000313" key="2">
    <source>
        <dbReference type="EMBL" id="ANF49668.1"/>
    </source>
</evidence>
<accession>A0A172XRQ6</accession>
<dbReference type="EMBL" id="CP015199">
    <property type="protein sequence ID" value="ANF49668.1"/>
    <property type="molecule type" value="Genomic_DNA"/>
</dbReference>
<keyword evidence="3" id="KW-1185">Reference proteome</keyword>
<dbReference type="AlphaFoldDB" id="A0A172XRQ6"/>